<evidence type="ECO:0000313" key="2">
    <source>
        <dbReference type="Proteomes" id="UP000317650"/>
    </source>
</evidence>
<proteinExistence type="predicted"/>
<gene>
    <name evidence="1" type="ORF">C4D60_Mb05t25750</name>
</gene>
<accession>A0A4S8JYY6</accession>
<sequence length="258" mass="28392">MTTARQSEAILRCFAARLAARSIATSAARLQSVGWFDKIKGVFTGKPSSDSSASKPSFSLTDFADQMDKARRLGSFKKFEVGRCSATTVSDAFKKHSAILQYLGAIDPSGENLQNSHKQDAAKHCNCTIADVEHILAKYQWAKEAQKKLDKLKEEGKPMPKTFGEVQKLMGSTPLDLGRSNLAKSGQISRNALCPCGSGKRYKRESPMFLELVGVNCSLRTEESALIDMSTSRAAEQAKVEAWIWSSFQFCVEHKQVV</sequence>
<dbReference type="PANTHER" id="PTHR36750">
    <property type="entry name" value="SEC-C MOTIF PROTEIN"/>
    <property type="match status" value="1"/>
</dbReference>
<dbReference type="InterPro" id="IPR004027">
    <property type="entry name" value="SEC_C_motif"/>
</dbReference>
<dbReference type="Proteomes" id="UP000317650">
    <property type="component" value="Chromosome 5"/>
</dbReference>
<dbReference type="Pfam" id="PF02810">
    <property type="entry name" value="SEC-C"/>
    <property type="match status" value="1"/>
</dbReference>
<dbReference type="AlphaFoldDB" id="A0A4S8JYY6"/>
<organism evidence="1 2">
    <name type="scientific">Musa balbisiana</name>
    <name type="common">Banana</name>
    <dbReference type="NCBI Taxonomy" id="52838"/>
    <lineage>
        <taxon>Eukaryota</taxon>
        <taxon>Viridiplantae</taxon>
        <taxon>Streptophyta</taxon>
        <taxon>Embryophyta</taxon>
        <taxon>Tracheophyta</taxon>
        <taxon>Spermatophyta</taxon>
        <taxon>Magnoliopsida</taxon>
        <taxon>Liliopsida</taxon>
        <taxon>Zingiberales</taxon>
        <taxon>Musaceae</taxon>
        <taxon>Musa</taxon>
    </lineage>
</organism>
<reference evidence="1 2" key="1">
    <citation type="journal article" date="2019" name="Nat. Plants">
        <title>Genome sequencing of Musa balbisiana reveals subgenome evolution and function divergence in polyploid bananas.</title>
        <authorList>
            <person name="Yao X."/>
        </authorList>
    </citation>
    <scope>NUCLEOTIDE SEQUENCE [LARGE SCALE GENOMIC DNA]</scope>
    <source>
        <strain evidence="2">cv. DH-PKW</strain>
        <tissue evidence="1">Leaves</tissue>
    </source>
</reference>
<name>A0A4S8JYY6_MUSBA</name>
<protein>
    <submittedName>
        <fullName evidence="1">Uncharacterized protein</fullName>
    </submittedName>
</protein>
<dbReference type="EMBL" id="PYDT01000003">
    <property type="protein sequence ID" value="THU67542.1"/>
    <property type="molecule type" value="Genomic_DNA"/>
</dbReference>
<evidence type="ECO:0000313" key="1">
    <source>
        <dbReference type="EMBL" id="THU67542.1"/>
    </source>
</evidence>
<comment type="caution">
    <text evidence="1">The sequence shown here is derived from an EMBL/GenBank/DDBJ whole genome shotgun (WGS) entry which is preliminary data.</text>
</comment>
<keyword evidence="2" id="KW-1185">Reference proteome</keyword>
<dbReference type="PANTHER" id="PTHR36750:SF1">
    <property type="entry name" value="SEC-C MOTIF PROTEIN"/>
    <property type="match status" value="1"/>
</dbReference>